<evidence type="ECO:0000313" key="2">
    <source>
        <dbReference type="Proteomes" id="UP000247480"/>
    </source>
</evidence>
<dbReference type="AlphaFoldDB" id="A0A2V0QIN6"/>
<accession>A0A2V0QIN6</accession>
<reference evidence="1 2" key="1">
    <citation type="submission" date="2018-04" db="EMBL/GenBank/DDBJ databases">
        <title>Draft genome sequence of Pseudomonas syringae pv. actinidiae biovar 1 strains isolated from kiwifruit in Kagawa prefecture.</title>
        <authorList>
            <person name="Tabuchi M."/>
            <person name="Saito M."/>
            <person name="Fujiwara S."/>
            <person name="Sasa N."/>
            <person name="Akimitsu K."/>
            <person name="Gomi K."/>
            <person name="Konishi-Sugita S."/>
            <person name="Hamano K."/>
            <person name="Kataoka I."/>
        </authorList>
    </citation>
    <scope>NUCLEOTIDE SEQUENCE [LARGE SCALE GENOMIC DNA]</scope>
    <source>
        <strain evidence="1 2">MAFF212206</strain>
    </source>
</reference>
<sequence>MSTESSDKPLTCDGHCPVCVEPAFSPAAAATPRRSGSAMHEGLRRTLSELLSRRLVGLVVSVRAGCTYQVWNTVMRLFGSYWTITMCSLSSTKSIIAFVTTYS</sequence>
<name>A0A2V0QIN6_PSESF</name>
<dbReference type="EMBL" id="BGJZ01000334">
    <property type="protein sequence ID" value="GBH12976.1"/>
    <property type="molecule type" value="Genomic_DNA"/>
</dbReference>
<protein>
    <submittedName>
        <fullName evidence="1">Uncharacterized protein</fullName>
    </submittedName>
</protein>
<gene>
    <name evidence="1" type="ORF">KPSA1_06453</name>
</gene>
<dbReference type="Proteomes" id="UP000247480">
    <property type="component" value="Unassembled WGS sequence"/>
</dbReference>
<evidence type="ECO:0000313" key="1">
    <source>
        <dbReference type="EMBL" id="GBH12976.1"/>
    </source>
</evidence>
<organism evidence="1 2">
    <name type="scientific">Pseudomonas syringae pv. actinidiae</name>
    <dbReference type="NCBI Taxonomy" id="103796"/>
    <lineage>
        <taxon>Bacteria</taxon>
        <taxon>Pseudomonadati</taxon>
        <taxon>Pseudomonadota</taxon>
        <taxon>Gammaproteobacteria</taxon>
        <taxon>Pseudomonadales</taxon>
        <taxon>Pseudomonadaceae</taxon>
        <taxon>Pseudomonas</taxon>
        <taxon>Pseudomonas syringae</taxon>
    </lineage>
</organism>
<proteinExistence type="predicted"/>
<comment type="caution">
    <text evidence="1">The sequence shown here is derived from an EMBL/GenBank/DDBJ whole genome shotgun (WGS) entry which is preliminary data.</text>
</comment>